<dbReference type="PROSITE" id="PS50181">
    <property type="entry name" value="FBOX"/>
    <property type="match status" value="1"/>
</dbReference>
<dbReference type="OrthoDB" id="3792830at2759"/>
<dbReference type="Pfam" id="PF00646">
    <property type="entry name" value="F-box"/>
    <property type="match status" value="1"/>
</dbReference>
<organism evidence="2 4">
    <name type="scientific">Byssothecium circinans</name>
    <dbReference type="NCBI Taxonomy" id="147558"/>
    <lineage>
        <taxon>Eukaryota</taxon>
        <taxon>Fungi</taxon>
        <taxon>Dikarya</taxon>
        <taxon>Ascomycota</taxon>
        <taxon>Pezizomycotina</taxon>
        <taxon>Dothideomycetes</taxon>
        <taxon>Pleosporomycetidae</taxon>
        <taxon>Pleosporales</taxon>
        <taxon>Massarineae</taxon>
        <taxon>Massarinaceae</taxon>
        <taxon>Byssothecium</taxon>
    </lineage>
</organism>
<dbReference type="AlphaFoldDB" id="A0A6A5T8Z2"/>
<dbReference type="InterPro" id="IPR001810">
    <property type="entry name" value="F-box_dom"/>
</dbReference>
<protein>
    <recommendedName>
        <fullName evidence="1">F-box domain-containing protein</fullName>
    </recommendedName>
</protein>
<dbReference type="EMBL" id="ML977068">
    <property type="protein sequence ID" value="KAF1948229.1"/>
    <property type="molecule type" value="Genomic_DNA"/>
</dbReference>
<dbReference type="EMBL" id="ML977069">
    <property type="protein sequence ID" value="KAF1948222.1"/>
    <property type="molecule type" value="Genomic_DNA"/>
</dbReference>
<proteinExistence type="predicted"/>
<sequence length="87" mass="9645">DLVLACPLTNYHASIAPQYDIGTLDALALELIQSVLVQLDISSLMNFRRVNPRALQVVDDLPQYREISSRMRLTSSVEFSALKPADG</sequence>
<gene>
    <name evidence="3" type="ORF">CC80DRAFT_586114</name>
    <name evidence="2" type="ORF">CC80DRAFT_586165</name>
</gene>
<evidence type="ECO:0000259" key="1">
    <source>
        <dbReference type="PROSITE" id="PS50181"/>
    </source>
</evidence>
<dbReference type="Proteomes" id="UP000800035">
    <property type="component" value="Unassembled WGS sequence"/>
</dbReference>
<reference evidence="2" key="1">
    <citation type="journal article" date="2020" name="Stud. Mycol.">
        <title>101 Dothideomycetes genomes: a test case for predicting lifestyles and emergence of pathogens.</title>
        <authorList>
            <person name="Haridas S."/>
            <person name="Albert R."/>
            <person name="Binder M."/>
            <person name="Bloem J."/>
            <person name="Labutti K."/>
            <person name="Salamov A."/>
            <person name="Andreopoulos B."/>
            <person name="Baker S."/>
            <person name="Barry K."/>
            <person name="Bills G."/>
            <person name="Bluhm B."/>
            <person name="Cannon C."/>
            <person name="Castanera R."/>
            <person name="Culley D."/>
            <person name="Daum C."/>
            <person name="Ezra D."/>
            <person name="Gonzalez J."/>
            <person name="Henrissat B."/>
            <person name="Kuo A."/>
            <person name="Liang C."/>
            <person name="Lipzen A."/>
            <person name="Lutzoni F."/>
            <person name="Magnuson J."/>
            <person name="Mondo S."/>
            <person name="Nolan M."/>
            <person name="Ohm R."/>
            <person name="Pangilinan J."/>
            <person name="Park H.-J."/>
            <person name="Ramirez L."/>
            <person name="Alfaro M."/>
            <person name="Sun H."/>
            <person name="Tritt A."/>
            <person name="Yoshinaga Y."/>
            <person name="Zwiers L.-H."/>
            <person name="Turgeon B."/>
            <person name="Goodwin S."/>
            <person name="Spatafora J."/>
            <person name="Crous P."/>
            <person name="Grigoriev I."/>
        </authorList>
    </citation>
    <scope>NUCLEOTIDE SEQUENCE</scope>
    <source>
        <strain evidence="2">CBS 675.92</strain>
    </source>
</reference>
<evidence type="ECO:0000313" key="4">
    <source>
        <dbReference type="Proteomes" id="UP000800035"/>
    </source>
</evidence>
<keyword evidence="4" id="KW-1185">Reference proteome</keyword>
<evidence type="ECO:0000313" key="2">
    <source>
        <dbReference type="EMBL" id="KAF1948222.1"/>
    </source>
</evidence>
<feature type="domain" description="F-box" evidence="1">
    <location>
        <begin position="21"/>
        <end position="67"/>
    </location>
</feature>
<name>A0A6A5T8Z2_9PLEO</name>
<evidence type="ECO:0000313" key="3">
    <source>
        <dbReference type="EMBL" id="KAF1948229.1"/>
    </source>
</evidence>
<accession>A0A6A5T8Z2</accession>
<feature type="non-terminal residue" evidence="2">
    <location>
        <position position="1"/>
    </location>
</feature>